<evidence type="ECO:0000313" key="3">
    <source>
        <dbReference type="Proteomes" id="UP001642502"/>
    </source>
</evidence>
<reference evidence="2 3" key="1">
    <citation type="submission" date="2024-01" db="EMBL/GenBank/DDBJ databases">
        <authorList>
            <person name="Allen C."/>
            <person name="Tagirdzhanova G."/>
        </authorList>
    </citation>
    <scope>NUCLEOTIDE SEQUENCE [LARGE SCALE GENOMIC DNA]</scope>
    <source>
        <strain evidence="2 3">CBS 119000</strain>
    </source>
</reference>
<feature type="region of interest" description="Disordered" evidence="1">
    <location>
        <begin position="123"/>
        <end position="165"/>
    </location>
</feature>
<sequence length="347" mass="38596">MGPRPRGRPPNSTNRANARNGALTYASLSVDLEEITYRQLGEDIEAYLADLDFCQSQLSLGKEQDLTPQEARALQLRVLDLNHQVRNCEHRREIMEKQRLISGGRSFNSRVPASGPPCSIWPGTSLANGNGGRSVSSSALKRPLSAGAEQNHGNTGPRKRIRAPSEVSIQDTISVHSQDQENAREISHGTTDVSDMEIVQYSGHRNAATSPEHQLFATGESNHPGTKIQRLGLWYCQLCVSEKYMYAGPNRVPSNPSKEIKDMGKLMTHYFDLHREHEPEERLYALGEALQKNRGPFAYWLIKSRSQRVNDPSIMDDAISELKAGRVPRLLRDLCRAAAAFPGTTTN</sequence>
<organism evidence="2 3">
    <name type="scientific">Sporothrix epigloea</name>
    <dbReference type="NCBI Taxonomy" id="1892477"/>
    <lineage>
        <taxon>Eukaryota</taxon>
        <taxon>Fungi</taxon>
        <taxon>Dikarya</taxon>
        <taxon>Ascomycota</taxon>
        <taxon>Pezizomycotina</taxon>
        <taxon>Sordariomycetes</taxon>
        <taxon>Sordariomycetidae</taxon>
        <taxon>Ophiostomatales</taxon>
        <taxon>Ophiostomataceae</taxon>
        <taxon>Sporothrix</taxon>
    </lineage>
</organism>
<dbReference type="EMBL" id="CAWUON010000084">
    <property type="protein sequence ID" value="CAK7272201.1"/>
    <property type="molecule type" value="Genomic_DNA"/>
</dbReference>
<comment type="caution">
    <text evidence="2">The sequence shown here is derived from an EMBL/GenBank/DDBJ whole genome shotgun (WGS) entry which is preliminary data.</text>
</comment>
<feature type="compositionally biased region" description="Polar residues" evidence="1">
    <location>
        <begin position="125"/>
        <end position="139"/>
    </location>
</feature>
<protein>
    <submittedName>
        <fullName evidence="2">Uncharacterized protein</fullName>
    </submittedName>
</protein>
<accession>A0ABP0DXC8</accession>
<proteinExistence type="predicted"/>
<keyword evidence="3" id="KW-1185">Reference proteome</keyword>
<evidence type="ECO:0000313" key="2">
    <source>
        <dbReference type="EMBL" id="CAK7272201.1"/>
    </source>
</evidence>
<name>A0ABP0DXC8_9PEZI</name>
<gene>
    <name evidence="2" type="ORF">SEPCBS119000_004999</name>
</gene>
<dbReference type="Proteomes" id="UP001642502">
    <property type="component" value="Unassembled WGS sequence"/>
</dbReference>
<evidence type="ECO:0000256" key="1">
    <source>
        <dbReference type="SAM" id="MobiDB-lite"/>
    </source>
</evidence>